<reference evidence="1" key="1">
    <citation type="submission" date="2019-11" db="EMBL/GenBank/DDBJ databases">
        <title>Epiphytic Pseudomonas syringae from cherry orchards.</title>
        <authorList>
            <person name="Hulin M.T."/>
        </authorList>
    </citation>
    <scope>NUCLEOTIDE SEQUENCE</scope>
    <source>
        <strain evidence="1">PA-2-5E</strain>
    </source>
</reference>
<dbReference type="EMBL" id="WKAE01000243">
    <property type="protein sequence ID" value="MCF5631327.1"/>
    <property type="molecule type" value="Genomic_DNA"/>
</dbReference>
<evidence type="ECO:0000313" key="2">
    <source>
        <dbReference type="Proteomes" id="UP000814010"/>
    </source>
</evidence>
<gene>
    <name evidence="1" type="ORF">GIV53_18900</name>
</gene>
<protein>
    <submittedName>
        <fullName evidence="1">DUF3892 domain-containing protein</fullName>
    </submittedName>
</protein>
<dbReference type="InterPro" id="IPR024997">
    <property type="entry name" value="DUF3892"/>
</dbReference>
<organism evidence="1 2">
    <name type="scientific">Pseudomonas syringae</name>
    <dbReference type="NCBI Taxonomy" id="317"/>
    <lineage>
        <taxon>Bacteria</taxon>
        <taxon>Pseudomonadati</taxon>
        <taxon>Pseudomonadota</taxon>
        <taxon>Gammaproteobacteria</taxon>
        <taxon>Pseudomonadales</taxon>
        <taxon>Pseudomonadaceae</taxon>
        <taxon>Pseudomonas</taxon>
    </lineage>
</organism>
<sequence>MADVQVTCITKPNAQSAHEHITHLGNPAGQWVWTREQVIQSIDDKTNTFYVVDPVNGKRANIGVVRMVGKAPYVRTYSDGDWNNNLLSLNQCPLK</sequence>
<dbReference type="AlphaFoldDB" id="A0A9Q4FJ16"/>
<accession>A0A9Q4FJ16</accession>
<dbReference type="Pfam" id="PF13031">
    <property type="entry name" value="DUF3892"/>
    <property type="match status" value="1"/>
</dbReference>
<dbReference type="Proteomes" id="UP000814010">
    <property type="component" value="Unassembled WGS sequence"/>
</dbReference>
<name>A0A9Q4FJ16_PSESX</name>
<comment type="caution">
    <text evidence="1">The sequence shown here is derived from an EMBL/GenBank/DDBJ whole genome shotgun (WGS) entry which is preliminary data.</text>
</comment>
<proteinExistence type="predicted"/>
<evidence type="ECO:0000313" key="1">
    <source>
        <dbReference type="EMBL" id="MCF5631327.1"/>
    </source>
</evidence>
<dbReference type="RefSeq" id="WP_236425424.1">
    <property type="nucleotide sequence ID" value="NZ_CAWQUS010000063.1"/>
</dbReference>